<evidence type="ECO:0000256" key="1">
    <source>
        <dbReference type="SAM" id="MobiDB-lite"/>
    </source>
</evidence>
<keyword evidence="2" id="KW-0732">Signal</keyword>
<evidence type="ECO:0008006" key="5">
    <source>
        <dbReference type="Google" id="ProtNLM"/>
    </source>
</evidence>
<evidence type="ECO:0000313" key="3">
    <source>
        <dbReference type="EMBL" id="PLW56890.1"/>
    </source>
</evidence>
<keyword evidence="4" id="KW-1185">Reference proteome</keyword>
<proteinExistence type="predicted"/>
<feature type="signal peptide" evidence="2">
    <location>
        <begin position="1"/>
        <end position="22"/>
    </location>
</feature>
<dbReference type="AlphaFoldDB" id="A0A2N5W3X5"/>
<organism evidence="3 4">
    <name type="scientific">Puccinia coronata f. sp. avenae</name>
    <dbReference type="NCBI Taxonomy" id="200324"/>
    <lineage>
        <taxon>Eukaryota</taxon>
        <taxon>Fungi</taxon>
        <taxon>Dikarya</taxon>
        <taxon>Basidiomycota</taxon>
        <taxon>Pucciniomycotina</taxon>
        <taxon>Pucciniomycetes</taxon>
        <taxon>Pucciniales</taxon>
        <taxon>Pucciniaceae</taxon>
        <taxon>Puccinia</taxon>
    </lineage>
</organism>
<protein>
    <recommendedName>
        <fullName evidence="5">Nucleolus and neural progenitor protein-like N-terminal domain-containing protein</fullName>
    </recommendedName>
</protein>
<feature type="region of interest" description="Disordered" evidence="1">
    <location>
        <begin position="122"/>
        <end position="167"/>
    </location>
</feature>
<reference evidence="3 4" key="1">
    <citation type="submission" date="2017-11" db="EMBL/GenBank/DDBJ databases">
        <title>De novo assembly and phasing of dikaryotic genomes from two isolates of Puccinia coronata f. sp. avenae, the causal agent of oat crown rust.</title>
        <authorList>
            <person name="Miller M.E."/>
            <person name="Zhang Y."/>
            <person name="Omidvar V."/>
            <person name="Sperschneider J."/>
            <person name="Schwessinger B."/>
            <person name="Raley C."/>
            <person name="Palmer J.M."/>
            <person name="Garnica D."/>
            <person name="Upadhyaya N."/>
            <person name="Rathjen J."/>
            <person name="Taylor J.M."/>
            <person name="Park R.F."/>
            <person name="Dodds P.N."/>
            <person name="Hirsch C.D."/>
            <person name="Kianian S.F."/>
            <person name="Figueroa M."/>
        </authorList>
    </citation>
    <scope>NUCLEOTIDE SEQUENCE [LARGE SCALE GENOMIC DNA]</scope>
    <source>
        <strain evidence="3">12NC29</strain>
    </source>
</reference>
<gene>
    <name evidence="3" type="ORF">PCANC_01219</name>
</gene>
<comment type="caution">
    <text evidence="3">The sequence shown here is derived from an EMBL/GenBank/DDBJ whole genome shotgun (WGS) entry which is preliminary data.</text>
</comment>
<evidence type="ECO:0000256" key="2">
    <source>
        <dbReference type="SAM" id="SignalP"/>
    </source>
</evidence>
<evidence type="ECO:0000313" key="4">
    <source>
        <dbReference type="Proteomes" id="UP000235388"/>
    </source>
</evidence>
<sequence>MRRFIARYLYMAFILIERGSLGVELTPTSSRKGLDIDLNVEALPEEEPSIATAKGLGFDLNLAPAEEQLSFAPSDSATSLTASTGIASVKKQDLAGHKTMSLAATSTGVTLPSWVTTSANKRKRISRVFHGEKKNRNPSKQQLGTRKRMRENSRANNLQEEGVEKAPRMKKLKDVMVTRQHKKYHTQPKSSRPGYPSEASPFFSDWNYVKVDKGPGILSQYLNPSHKLKNEKDLFKFLKALNGDKQDNSAGVFWIQRENEIDFFQGYNRVKLGFLAYPRELPNSQRTSAAISIILEIYDTKISHLNQHNLEFLKTMQTLFDVNALRINRIARLIKTSTVLSVIYLSLYKEHPATLEQHLRDFTGCIERLLRGLRTMELKKGSITKRWHYVVTAHRYQSNAEIDLSTSWRTIEYWLEKKKHAAPQFYDKHCHSTLTEIVGRIIFFSNCQ</sequence>
<name>A0A2N5W3X5_9BASI</name>
<dbReference type="Proteomes" id="UP000235388">
    <property type="component" value="Unassembled WGS sequence"/>
</dbReference>
<feature type="chain" id="PRO_5014853169" description="Nucleolus and neural progenitor protein-like N-terminal domain-containing protein" evidence="2">
    <location>
        <begin position="23"/>
        <end position="448"/>
    </location>
</feature>
<dbReference type="EMBL" id="PGCJ01000016">
    <property type="protein sequence ID" value="PLW56890.1"/>
    <property type="molecule type" value="Genomic_DNA"/>
</dbReference>
<accession>A0A2N5W3X5</accession>
<dbReference type="OrthoDB" id="10635074at2759"/>